<dbReference type="EMBL" id="CP024307">
    <property type="protein sequence ID" value="AUX77595.1"/>
    <property type="molecule type" value="Genomic_DNA"/>
</dbReference>
<organism evidence="4 5">
    <name type="scientific">Rhizobium fredii</name>
    <name type="common">Sinorhizobium fredii</name>
    <dbReference type="NCBI Taxonomy" id="380"/>
    <lineage>
        <taxon>Bacteria</taxon>
        <taxon>Pseudomonadati</taxon>
        <taxon>Pseudomonadota</taxon>
        <taxon>Alphaproteobacteria</taxon>
        <taxon>Hyphomicrobiales</taxon>
        <taxon>Rhizobiaceae</taxon>
        <taxon>Sinorhizobium/Ensifer group</taxon>
        <taxon>Sinorhizobium</taxon>
    </lineage>
</organism>
<evidence type="ECO:0000256" key="2">
    <source>
        <dbReference type="SAM" id="SignalP"/>
    </source>
</evidence>
<dbReference type="Proteomes" id="UP000239340">
    <property type="component" value="Chromosome"/>
</dbReference>
<gene>
    <name evidence="4" type="ORF">NXT3_CH03040</name>
</gene>
<proteinExistence type="predicted"/>
<evidence type="ECO:0000256" key="1">
    <source>
        <dbReference type="SAM" id="MobiDB-lite"/>
    </source>
</evidence>
<evidence type="ECO:0000313" key="4">
    <source>
        <dbReference type="EMBL" id="AUX77595.1"/>
    </source>
</evidence>
<reference evidence="4 5" key="1">
    <citation type="submission" date="2017-10" db="EMBL/GenBank/DDBJ databases">
        <title>Analysis of the genome sequences of Rhizobium populations associated to common bean (phaseolus vulgaris).</title>
        <authorList>
            <person name="Bustos P."/>
            <person name="Santamaria R.I."/>
            <person name="Miranda-Sanchez F."/>
            <person name="Perez-Carrascal O."/>
            <person name="Juarez S."/>
            <person name="Lozano L."/>
            <person name="Martinez-Flores I."/>
            <person name="Vinuesa P."/>
            <person name="Martinez-Romero E."/>
            <person name="Cevallos M.A."/>
            <person name="Romero D."/>
            <person name="Davila G."/>
            <person name="Gonzalez V."/>
        </authorList>
    </citation>
    <scope>NUCLEOTIDE SEQUENCE [LARGE SCALE GENOMIC DNA]</scope>
    <source>
        <strain evidence="4 5">NXT3</strain>
    </source>
</reference>
<dbReference type="AlphaFoldDB" id="A0A2L0H7X2"/>
<keyword evidence="2" id="KW-0732">Signal</keyword>
<accession>A0A2L0H7X2</accession>
<protein>
    <submittedName>
        <fullName evidence="4">Pilus formation domain-containing protein</fullName>
    </submittedName>
</protein>
<sequence>MRVVPRQGGAGWLILALMTCTVLGAAQAAEESPPSTALEPSRQTEGVVRVIVDFARPLILARPASTLIIGNPAIAHATLSDDKTVILTGKTPGSTNLIVMDAEGGEVANIVLDVVAAGGRLVTVHGGGGRSTYSCTEHCDPVPPSDETTAPPPPNAPPLDEGGEQ</sequence>
<dbReference type="Pfam" id="PF13629">
    <property type="entry name" value="T2SS-T3SS_pil_N"/>
    <property type="match status" value="1"/>
</dbReference>
<evidence type="ECO:0000259" key="3">
    <source>
        <dbReference type="Pfam" id="PF13629"/>
    </source>
</evidence>
<name>A0A2L0H7X2_RHIFR</name>
<feature type="domain" description="Pilus formation protein N-terminal" evidence="3">
    <location>
        <begin position="46"/>
        <end position="114"/>
    </location>
</feature>
<feature type="chain" id="PRO_5014972892" evidence="2">
    <location>
        <begin position="29"/>
        <end position="165"/>
    </location>
</feature>
<feature type="signal peptide" evidence="2">
    <location>
        <begin position="1"/>
        <end position="28"/>
    </location>
</feature>
<dbReference type="InterPro" id="IPR032789">
    <property type="entry name" value="T2SS-T3SS_pil_N"/>
</dbReference>
<feature type="region of interest" description="Disordered" evidence="1">
    <location>
        <begin position="127"/>
        <end position="165"/>
    </location>
</feature>
<dbReference type="RefSeq" id="WP_104839646.1">
    <property type="nucleotide sequence ID" value="NZ_CP024307.1"/>
</dbReference>
<evidence type="ECO:0000313" key="5">
    <source>
        <dbReference type="Proteomes" id="UP000239340"/>
    </source>
</evidence>